<reference evidence="2" key="1">
    <citation type="submission" date="2016-12" db="EMBL/GenBank/DDBJ databases">
        <authorList>
            <person name="Rodrigo-Torres L."/>
            <person name="Arahal R.D."/>
            <person name="Lucena T."/>
        </authorList>
    </citation>
    <scope>NUCLEOTIDE SEQUENCE [LARGE SCALE GENOMIC DNA]</scope>
</reference>
<dbReference type="STRING" id="1117707.VQ7734_01300"/>
<proteinExistence type="predicted"/>
<evidence type="ECO:0000313" key="2">
    <source>
        <dbReference type="Proteomes" id="UP000184600"/>
    </source>
</evidence>
<keyword evidence="2" id="KW-1185">Reference proteome</keyword>
<protein>
    <submittedName>
        <fullName evidence="1">Uncharacterized protein</fullName>
    </submittedName>
</protein>
<sequence length="166" mass="18388">MTLLELNLRVAITAVLLTLVLNAVVPRLILCSEQQQILSDVKQLSDASVNEIKLASLQSTCPENLSDITVNKLVSEGLLTEDWSEKTAEYSVRVSRKTIHTTSSTTYTKPALVTVQYHFSSIQTAKPFYEIADSHAGKNLFFTRTITRNDMSQNSYVNSKTGCATL</sequence>
<gene>
    <name evidence="1" type="ORF">VQ7734_01300</name>
</gene>
<dbReference type="AlphaFoldDB" id="A0A1M7YSG8"/>
<organism evidence="1 2">
    <name type="scientific">Vibrio quintilis</name>
    <dbReference type="NCBI Taxonomy" id="1117707"/>
    <lineage>
        <taxon>Bacteria</taxon>
        <taxon>Pseudomonadati</taxon>
        <taxon>Pseudomonadota</taxon>
        <taxon>Gammaproteobacteria</taxon>
        <taxon>Vibrionales</taxon>
        <taxon>Vibrionaceae</taxon>
        <taxon>Vibrio</taxon>
    </lineage>
</organism>
<dbReference type="EMBL" id="FRFG01000015">
    <property type="protein sequence ID" value="SHO55564.1"/>
    <property type="molecule type" value="Genomic_DNA"/>
</dbReference>
<dbReference type="Proteomes" id="UP000184600">
    <property type="component" value="Unassembled WGS sequence"/>
</dbReference>
<evidence type="ECO:0000313" key="1">
    <source>
        <dbReference type="EMBL" id="SHO55564.1"/>
    </source>
</evidence>
<name>A0A1M7YSG8_9VIBR</name>
<accession>A0A1M7YSG8</accession>